<reference evidence="2 3" key="1">
    <citation type="submission" date="2020-08" db="EMBL/GenBank/DDBJ databases">
        <title>Genomic Encyclopedia of Type Strains, Phase IV (KMG-IV): sequencing the most valuable type-strain genomes for metagenomic binning, comparative biology and taxonomic classification.</title>
        <authorList>
            <person name="Goeker M."/>
        </authorList>
    </citation>
    <scope>NUCLEOTIDE SEQUENCE [LARGE SCALE GENOMIC DNA]</scope>
    <source>
        <strain evidence="2 3">DSM 43350</strain>
    </source>
</reference>
<dbReference type="Proteomes" id="UP000591537">
    <property type="component" value="Unassembled WGS sequence"/>
</dbReference>
<dbReference type="RefSeq" id="WP_184558887.1">
    <property type="nucleotide sequence ID" value="NZ_BAAARS010000002.1"/>
</dbReference>
<keyword evidence="3" id="KW-1185">Reference proteome</keyword>
<protein>
    <submittedName>
        <fullName evidence="2">Transposase</fullName>
    </submittedName>
</protein>
<dbReference type="EMBL" id="JACHGV010000002">
    <property type="protein sequence ID" value="MBB6075740.1"/>
    <property type="molecule type" value="Genomic_DNA"/>
</dbReference>
<name>A0A7W9WGW8_9ACTN</name>
<dbReference type="AlphaFoldDB" id="A0A7W9WGW8"/>
<accession>A0A7W9WGW8</accession>
<evidence type="ECO:0000313" key="3">
    <source>
        <dbReference type="Proteomes" id="UP000591537"/>
    </source>
</evidence>
<sequence length="82" mass="8889">MAVRVFSGATDGPAPGRAPASPGTPGSRPPEFDREVHERRTTVERCVNRLKQRRGIATRYEKAATIHLAGLHISGVSLRSAR</sequence>
<feature type="region of interest" description="Disordered" evidence="1">
    <location>
        <begin position="1"/>
        <end position="40"/>
    </location>
</feature>
<feature type="compositionally biased region" description="Low complexity" evidence="1">
    <location>
        <begin position="12"/>
        <end position="26"/>
    </location>
</feature>
<evidence type="ECO:0000313" key="2">
    <source>
        <dbReference type="EMBL" id="MBB6075740.1"/>
    </source>
</evidence>
<organism evidence="2 3">
    <name type="scientific">Streptomyces paradoxus</name>
    <dbReference type="NCBI Taxonomy" id="66375"/>
    <lineage>
        <taxon>Bacteria</taxon>
        <taxon>Bacillati</taxon>
        <taxon>Actinomycetota</taxon>
        <taxon>Actinomycetes</taxon>
        <taxon>Kitasatosporales</taxon>
        <taxon>Streptomycetaceae</taxon>
        <taxon>Streptomyces</taxon>
    </lineage>
</organism>
<evidence type="ECO:0000256" key="1">
    <source>
        <dbReference type="SAM" id="MobiDB-lite"/>
    </source>
</evidence>
<gene>
    <name evidence="2" type="ORF">HNR57_001628</name>
</gene>
<comment type="caution">
    <text evidence="2">The sequence shown here is derived from an EMBL/GenBank/DDBJ whole genome shotgun (WGS) entry which is preliminary data.</text>
</comment>
<proteinExistence type="predicted"/>
<feature type="compositionally biased region" description="Basic and acidic residues" evidence="1">
    <location>
        <begin position="30"/>
        <end position="40"/>
    </location>
</feature>